<protein>
    <submittedName>
        <fullName evidence="1">Replication-relaxation family protein</fullName>
    </submittedName>
</protein>
<name>A0ABV6KTX1_9BACI</name>
<keyword evidence="2" id="KW-1185">Reference proteome</keyword>
<sequence length="444" mass="51092">MEDKKRIYLFNGQRVWITNKDLNLLLLIWKHRVLSLGQVQFYLRSRYQDSQNSIYQKLIKWNHMKIVTTEGYTEGKNLPYKCVRIAKNGMEILKKEGVKLDSDYNYKTLKIPKHATADHFFGTREVIVRFNLLAAEHDFHKFVSVHPIELPYNDINEVKTFEQHVTPGAKLTPMVTPDWILISDHAILNIESDTGSEYSDVIVEKVKKYVDYVTQGLHSKDHHVLIVPPDSYDDDILTYVKPPPKDRSKRLGTLKDYIIRASAHIIPNLHFHVVSSSRSGIVAYNILSGQYRNRTEELSKVLGGFRDNPNLCEAVEEINPSTIYGPSVEEALYADQHLLITGKDGISILVLVKLMEEGSVKSLDELELLNYLVKNDRLEKKVDKILAVYLTDNELQHDALGERWDLQHVLFTSIQQLNKNGKSGAIFYRSVKPLKKSRCTLYEG</sequence>
<dbReference type="RefSeq" id="WP_160549692.1">
    <property type="nucleotide sequence ID" value="NZ_JBHLUU010000111.1"/>
</dbReference>
<evidence type="ECO:0000313" key="1">
    <source>
        <dbReference type="EMBL" id="MFC0476775.1"/>
    </source>
</evidence>
<organism evidence="1 2">
    <name type="scientific">Robertmurraya beringensis</name>
    <dbReference type="NCBI Taxonomy" id="641660"/>
    <lineage>
        <taxon>Bacteria</taxon>
        <taxon>Bacillati</taxon>
        <taxon>Bacillota</taxon>
        <taxon>Bacilli</taxon>
        <taxon>Bacillales</taxon>
        <taxon>Bacillaceae</taxon>
        <taxon>Robertmurraya</taxon>
    </lineage>
</organism>
<comment type="caution">
    <text evidence="1">The sequence shown here is derived from an EMBL/GenBank/DDBJ whole genome shotgun (WGS) entry which is preliminary data.</text>
</comment>
<reference evidence="1 2" key="1">
    <citation type="submission" date="2024-09" db="EMBL/GenBank/DDBJ databases">
        <authorList>
            <person name="Sun Q."/>
            <person name="Mori K."/>
        </authorList>
    </citation>
    <scope>NUCLEOTIDE SEQUENCE [LARGE SCALE GENOMIC DNA]</scope>
    <source>
        <strain evidence="1 2">CGMCC 1.9126</strain>
    </source>
</reference>
<gene>
    <name evidence="1" type="ORF">ACFFHF_16355</name>
</gene>
<dbReference type="InterPro" id="IPR025855">
    <property type="entry name" value="Replic_Relax"/>
</dbReference>
<proteinExistence type="predicted"/>
<accession>A0ABV6KTX1</accession>
<dbReference type="EMBL" id="JBHLUU010000111">
    <property type="protein sequence ID" value="MFC0476775.1"/>
    <property type="molecule type" value="Genomic_DNA"/>
</dbReference>
<dbReference type="Pfam" id="PF13814">
    <property type="entry name" value="Replic_Relax"/>
    <property type="match status" value="1"/>
</dbReference>
<dbReference type="Proteomes" id="UP001589738">
    <property type="component" value="Unassembled WGS sequence"/>
</dbReference>
<evidence type="ECO:0000313" key="2">
    <source>
        <dbReference type="Proteomes" id="UP001589738"/>
    </source>
</evidence>